<evidence type="ECO:0000313" key="3">
    <source>
        <dbReference type="Proteomes" id="UP000006038"/>
    </source>
</evidence>
<evidence type="ECO:0008006" key="4">
    <source>
        <dbReference type="Google" id="ProtNLM"/>
    </source>
</evidence>
<dbReference type="Gramene" id="OB03G27880.1">
    <property type="protein sequence ID" value="OB03G27880.1"/>
    <property type="gene ID" value="OB03G27880"/>
</dbReference>
<dbReference type="HOGENOM" id="CLU_2175150_0_0_1"/>
<sequence>MVMLRRGLICAVSLLALVLILLQLGIISAVGCCSCSSFCCGDDDDCHQQQQHHGGDVRPGRRLLIGHHQVVIGKALVEHAKGGGDVFDEEEREVLTGPNPLHNR</sequence>
<dbReference type="AlphaFoldDB" id="J3LP12"/>
<evidence type="ECO:0000256" key="1">
    <source>
        <dbReference type="SAM" id="SignalP"/>
    </source>
</evidence>
<keyword evidence="3" id="KW-1185">Reference proteome</keyword>
<dbReference type="PROSITE" id="PS51257">
    <property type="entry name" value="PROKAR_LIPOPROTEIN"/>
    <property type="match status" value="1"/>
</dbReference>
<protein>
    <recommendedName>
        <fullName evidence="4">Peptidylprolyl isomerase</fullName>
    </recommendedName>
</protein>
<keyword evidence="1" id="KW-0732">Signal</keyword>
<organism evidence="2">
    <name type="scientific">Oryza brachyantha</name>
    <name type="common">malo sina</name>
    <dbReference type="NCBI Taxonomy" id="4533"/>
    <lineage>
        <taxon>Eukaryota</taxon>
        <taxon>Viridiplantae</taxon>
        <taxon>Streptophyta</taxon>
        <taxon>Embryophyta</taxon>
        <taxon>Tracheophyta</taxon>
        <taxon>Spermatophyta</taxon>
        <taxon>Magnoliopsida</taxon>
        <taxon>Liliopsida</taxon>
        <taxon>Poales</taxon>
        <taxon>Poaceae</taxon>
        <taxon>BOP clade</taxon>
        <taxon>Oryzoideae</taxon>
        <taxon>Oryzeae</taxon>
        <taxon>Oryzinae</taxon>
        <taxon>Oryza</taxon>
    </lineage>
</organism>
<name>J3LP12_ORYBR</name>
<dbReference type="eggNOG" id="ENOG502R622">
    <property type="taxonomic scope" value="Eukaryota"/>
</dbReference>
<feature type="signal peptide" evidence="1">
    <location>
        <begin position="1"/>
        <end position="29"/>
    </location>
</feature>
<proteinExistence type="predicted"/>
<accession>J3LP12</accession>
<reference evidence="2" key="1">
    <citation type="journal article" date="2013" name="Nat. Commun.">
        <title>Whole-genome sequencing of Oryza brachyantha reveals mechanisms underlying Oryza genome evolution.</title>
        <authorList>
            <person name="Chen J."/>
            <person name="Huang Q."/>
            <person name="Gao D."/>
            <person name="Wang J."/>
            <person name="Lang Y."/>
            <person name="Liu T."/>
            <person name="Li B."/>
            <person name="Bai Z."/>
            <person name="Luis Goicoechea J."/>
            <person name="Liang C."/>
            <person name="Chen C."/>
            <person name="Zhang W."/>
            <person name="Sun S."/>
            <person name="Liao Y."/>
            <person name="Zhang X."/>
            <person name="Yang L."/>
            <person name="Song C."/>
            <person name="Wang M."/>
            <person name="Shi J."/>
            <person name="Liu G."/>
            <person name="Liu J."/>
            <person name="Zhou H."/>
            <person name="Zhou W."/>
            <person name="Yu Q."/>
            <person name="An N."/>
            <person name="Chen Y."/>
            <person name="Cai Q."/>
            <person name="Wang B."/>
            <person name="Liu B."/>
            <person name="Min J."/>
            <person name="Huang Y."/>
            <person name="Wu H."/>
            <person name="Li Z."/>
            <person name="Zhang Y."/>
            <person name="Yin Y."/>
            <person name="Song W."/>
            <person name="Jiang J."/>
            <person name="Jackson S.A."/>
            <person name="Wing R.A."/>
            <person name="Wang J."/>
            <person name="Chen M."/>
        </authorList>
    </citation>
    <scope>NUCLEOTIDE SEQUENCE [LARGE SCALE GENOMIC DNA]</scope>
    <source>
        <strain evidence="2">cv. IRGC 101232</strain>
    </source>
</reference>
<evidence type="ECO:0000313" key="2">
    <source>
        <dbReference type="EnsemblPlants" id="OB03G27880.1"/>
    </source>
</evidence>
<dbReference type="EnsemblPlants" id="OB03G27880.1">
    <property type="protein sequence ID" value="OB03G27880.1"/>
    <property type="gene ID" value="OB03G27880"/>
</dbReference>
<dbReference type="OMA" id="CCCDQHE"/>
<feature type="chain" id="PRO_5003774074" description="Peptidylprolyl isomerase" evidence="1">
    <location>
        <begin position="30"/>
        <end position="104"/>
    </location>
</feature>
<reference evidence="2" key="2">
    <citation type="submission" date="2013-04" db="UniProtKB">
        <authorList>
            <consortium name="EnsemblPlants"/>
        </authorList>
    </citation>
    <scope>IDENTIFICATION</scope>
</reference>
<dbReference type="Proteomes" id="UP000006038">
    <property type="component" value="Chromosome 3"/>
</dbReference>